<evidence type="ECO:0000313" key="14">
    <source>
        <dbReference type="Proteomes" id="UP000291301"/>
    </source>
</evidence>
<comment type="similarity">
    <text evidence="2 9">Belongs to the membrane fusion protein (MFP) (TC 8.A.1) family.</text>
</comment>
<dbReference type="InterPro" id="IPR050739">
    <property type="entry name" value="MFP"/>
</dbReference>
<keyword evidence="10" id="KW-0175">Coiled coil</keyword>
<comment type="subcellular location">
    <subcellularLocation>
        <location evidence="1 9">Cell inner membrane</location>
        <topology evidence="1 9">Single-pass membrane protein</topology>
    </subcellularLocation>
</comment>
<dbReference type="GO" id="GO:0005886">
    <property type="term" value="C:plasma membrane"/>
    <property type="evidence" value="ECO:0007669"/>
    <property type="project" value="UniProtKB-SubCell"/>
</dbReference>
<reference evidence="13 14" key="1">
    <citation type="journal article" date="2015" name="Antonie Van Leeuwenhoek">
        <title>Oricola cellulosilytica gen. nov., sp. nov., a cellulose-degrading bacterium of the family Phyllobacteriaceae isolated from surface seashore water, and emended descriptions of Mesorhizobium loti and Phyllobacterium myrsinacearum.</title>
        <authorList>
            <person name="Hameed A."/>
            <person name="Shahina M."/>
            <person name="Lai W.A."/>
            <person name="Lin S.Y."/>
            <person name="Young L.S."/>
            <person name="Liu Y.C."/>
            <person name="Hsu Y.H."/>
            <person name="Young C.C."/>
        </authorList>
    </citation>
    <scope>NUCLEOTIDE SEQUENCE [LARGE SCALE GENOMIC DNA]</scope>
    <source>
        <strain evidence="13 14">KCTC 52183</strain>
    </source>
</reference>
<dbReference type="Pfam" id="PF25994">
    <property type="entry name" value="HH_AprE"/>
    <property type="match status" value="1"/>
</dbReference>
<evidence type="ECO:0000256" key="10">
    <source>
        <dbReference type="SAM" id="Coils"/>
    </source>
</evidence>
<dbReference type="InterPro" id="IPR010129">
    <property type="entry name" value="T1SS_HlyD"/>
</dbReference>
<evidence type="ECO:0000256" key="7">
    <source>
        <dbReference type="ARBA" id="ARBA00022989"/>
    </source>
</evidence>
<dbReference type="Gene3D" id="2.40.50.100">
    <property type="match status" value="2"/>
</dbReference>
<evidence type="ECO:0000259" key="11">
    <source>
        <dbReference type="Pfam" id="PF25994"/>
    </source>
</evidence>
<dbReference type="OrthoDB" id="9810980at2"/>
<evidence type="ECO:0000256" key="9">
    <source>
        <dbReference type="RuleBase" id="RU365093"/>
    </source>
</evidence>
<dbReference type="PANTHER" id="PTHR30386">
    <property type="entry name" value="MEMBRANE FUSION SUBUNIT OF EMRAB-TOLC MULTIDRUG EFFLUX PUMP"/>
    <property type="match status" value="1"/>
</dbReference>
<name>A0A4R0P3A2_9HYPH</name>
<dbReference type="InterPro" id="IPR058781">
    <property type="entry name" value="HH_AprE-like"/>
</dbReference>
<evidence type="ECO:0000256" key="2">
    <source>
        <dbReference type="ARBA" id="ARBA00009477"/>
    </source>
</evidence>
<dbReference type="Proteomes" id="UP000291301">
    <property type="component" value="Unassembled WGS sequence"/>
</dbReference>
<evidence type="ECO:0000256" key="6">
    <source>
        <dbReference type="ARBA" id="ARBA00022692"/>
    </source>
</evidence>
<evidence type="ECO:0000259" key="12">
    <source>
        <dbReference type="Pfam" id="PF26002"/>
    </source>
</evidence>
<evidence type="ECO:0000256" key="4">
    <source>
        <dbReference type="ARBA" id="ARBA00022475"/>
    </source>
</evidence>
<feature type="coiled-coil region" evidence="10">
    <location>
        <begin position="138"/>
        <end position="179"/>
    </location>
</feature>
<accession>A0A4R0P3A2</accession>
<feature type="domain" description="AprE-like long alpha-helical hairpin" evidence="11">
    <location>
        <begin position="81"/>
        <end position="263"/>
    </location>
</feature>
<dbReference type="Pfam" id="PF26002">
    <property type="entry name" value="Beta-barrel_AprE"/>
    <property type="match status" value="1"/>
</dbReference>
<dbReference type="Gene3D" id="2.40.30.170">
    <property type="match status" value="1"/>
</dbReference>
<dbReference type="NCBIfam" id="TIGR01843">
    <property type="entry name" value="type_I_hlyD"/>
    <property type="match status" value="1"/>
</dbReference>
<dbReference type="PRINTS" id="PR01490">
    <property type="entry name" value="RTXTOXIND"/>
</dbReference>
<feature type="domain" description="AprE-like beta-barrel" evidence="12">
    <location>
        <begin position="309"/>
        <end position="399"/>
    </location>
</feature>
<feature type="transmembrane region" description="Helical" evidence="9">
    <location>
        <begin position="7"/>
        <end position="25"/>
    </location>
</feature>
<dbReference type="PANTHER" id="PTHR30386:SF26">
    <property type="entry name" value="TRANSPORT PROTEIN COMB"/>
    <property type="match status" value="1"/>
</dbReference>
<dbReference type="InterPro" id="IPR006144">
    <property type="entry name" value="Secretion_HlyD_CS"/>
</dbReference>
<dbReference type="InterPro" id="IPR058982">
    <property type="entry name" value="Beta-barrel_AprE"/>
</dbReference>
<keyword evidence="4 9" id="KW-1003">Cell membrane</keyword>
<proteinExistence type="inferred from homology"/>
<evidence type="ECO:0000256" key="8">
    <source>
        <dbReference type="ARBA" id="ARBA00023136"/>
    </source>
</evidence>
<evidence type="ECO:0000256" key="1">
    <source>
        <dbReference type="ARBA" id="ARBA00004377"/>
    </source>
</evidence>
<protein>
    <recommendedName>
        <fullName evidence="9">Membrane fusion protein (MFP) family protein</fullName>
    </recommendedName>
</protein>
<dbReference type="PROSITE" id="PS00543">
    <property type="entry name" value="HLYD_FAMILY"/>
    <property type="match status" value="1"/>
</dbReference>
<gene>
    <name evidence="13" type="ORF">E0D97_17505</name>
</gene>
<dbReference type="AlphaFoldDB" id="A0A4R0P3A2"/>
<organism evidence="13 14">
    <name type="scientific">Oricola cellulosilytica</name>
    <dbReference type="NCBI Taxonomy" id="1429082"/>
    <lineage>
        <taxon>Bacteria</taxon>
        <taxon>Pseudomonadati</taxon>
        <taxon>Pseudomonadota</taxon>
        <taxon>Alphaproteobacteria</taxon>
        <taxon>Hyphomicrobiales</taxon>
        <taxon>Ahrensiaceae</taxon>
        <taxon>Oricola</taxon>
    </lineage>
</organism>
<keyword evidence="6 9" id="KW-0812">Transmembrane</keyword>
<keyword evidence="8 9" id="KW-0472">Membrane</keyword>
<keyword evidence="14" id="KW-1185">Reference proteome</keyword>
<keyword evidence="5 9" id="KW-0997">Cell inner membrane</keyword>
<keyword evidence="3 9" id="KW-0813">Transport</keyword>
<evidence type="ECO:0000313" key="13">
    <source>
        <dbReference type="EMBL" id="TCD11324.1"/>
    </source>
</evidence>
<sequence length="422" mass="46049">MAGAAKTLIGLIVVIILSFGVWAYLTEIDEVARGEGRVIPAGKTQIVQATEPGVVAEIAARVGQSVKQGDLIIRLDDSTSTAGLGEVEARARSLTAKAARLYLEEIGDFETDYACPKSVETVASGICESERELLAVRRQAQRNTRSVLEQRVIQKERELDEARANLARLEGSLAINQRELDLIGPLARRKLVAETELIRVQRAVNNDRGEISVLKETIPRIEGAVREAHFQLQDLDLQFRQEALKQKTEVLAELSVLEESARGESTRVERTEIRAPVDGVINTMEINTLGSFVQPGTVVAGLVPSTDELLVEARISPRDVAFVVPGQEALVKVTAFDFSIYGGLEGEVVNVGSDSVTDQKTGEAYFEVRVRTASSQLSRDGKAYSITPGMICAVDILTGRKTILSYLLKPINKARLEALTER</sequence>
<evidence type="ECO:0000256" key="5">
    <source>
        <dbReference type="ARBA" id="ARBA00022519"/>
    </source>
</evidence>
<dbReference type="GO" id="GO:0009306">
    <property type="term" value="P:protein secretion"/>
    <property type="evidence" value="ECO:0007669"/>
    <property type="project" value="InterPro"/>
</dbReference>
<evidence type="ECO:0000256" key="3">
    <source>
        <dbReference type="ARBA" id="ARBA00022448"/>
    </source>
</evidence>
<keyword evidence="7 9" id="KW-1133">Transmembrane helix</keyword>
<dbReference type="EMBL" id="SJST01000010">
    <property type="protein sequence ID" value="TCD11324.1"/>
    <property type="molecule type" value="Genomic_DNA"/>
</dbReference>
<comment type="caution">
    <text evidence="13">The sequence shown here is derived from an EMBL/GenBank/DDBJ whole genome shotgun (WGS) entry which is preliminary data.</text>
</comment>